<evidence type="ECO:0000313" key="2">
    <source>
        <dbReference type="EMBL" id="WUR04016.1"/>
    </source>
</evidence>
<feature type="region of interest" description="Disordered" evidence="1">
    <location>
        <begin position="60"/>
        <end position="91"/>
    </location>
</feature>
<name>A0AAX4JDH2_9MICR</name>
<dbReference type="Proteomes" id="UP001334084">
    <property type="component" value="Chromosome 7"/>
</dbReference>
<organism evidence="2 3">
    <name type="scientific">Vairimorpha necatrix</name>
    <dbReference type="NCBI Taxonomy" id="6039"/>
    <lineage>
        <taxon>Eukaryota</taxon>
        <taxon>Fungi</taxon>
        <taxon>Fungi incertae sedis</taxon>
        <taxon>Microsporidia</taxon>
        <taxon>Nosematidae</taxon>
        <taxon>Vairimorpha</taxon>
    </lineage>
</organism>
<dbReference type="KEGG" id="vnx:VNE69_07085"/>
<gene>
    <name evidence="2" type="ORF">VNE69_07085</name>
</gene>
<evidence type="ECO:0000256" key="1">
    <source>
        <dbReference type="SAM" id="MobiDB-lite"/>
    </source>
</evidence>
<sequence length="125" mass="14753">MNFLYLLLQNILASEYKKISNKRESLLLDNTYKSLENEKSKGCFSEIYQKQDFELYTFSSESKHKRQDMSQNKERKRTIKNPNDNLQDETIITMPTVKNKFDNVPAAFISKRKNINAKKKEYGVS</sequence>
<evidence type="ECO:0000313" key="3">
    <source>
        <dbReference type="Proteomes" id="UP001334084"/>
    </source>
</evidence>
<dbReference type="GeneID" id="90541841"/>
<accession>A0AAX4JDH2</accession>
<keyword evidence="3" id="KW-1185">Reference proteome</keyword>
<protein>
    <submittedName>
        <fullName evidence="2">Uncharacterized protein</fullName>
    </submittedName>
</protein>
<feature type="compositionally biased region" description="Polar residues" evidence="1">
    <location>
        <begin position="80"/>
        <end position="90"/>
    </location>
</feature>
<proteinExistence type="predicted"/>
<dbReference type="EMBL" id="CP142732">
    <property type="protein sequence ID" value="WUR04016.1"/>
    <property type="molecule type" value="Genomic_DNA"/>
</dbReference>
<reference evidence="2" key="1">
    <citation type="journal article" date="2024" name="BMC Genomics">
        <title>Functional annotation of a divergent genome using sequence and structure-based similarity.</title>
        <authorList>
            <person name="Svedberg D."/>
            <person name="Winiger R.R."/>
            <person name="Berg A."/>
            <person name="Sharma H."/>
            <person name="Tellgren-Roth C."/>
            <person name="Debrunner-Vossbrinck B.A."/>
            <person name="Vossbrinck C.R."/>
            <person name="Barandun J."/>
        </authorList>
    </citation>
    <scope>NUCLEOTIDE SEQUENCE</scope>
    <source>
        <strain evidence="2">Illinois isolate</strain>
    </source>
</reference>
<dbReference type="AlphaFoldDB" id="A0AAX4JDH2"/>
<dbReference type="RefSeq" id="XP_065330161.1">
    <property type="nucleotide sequence ID" value="XM_065474089.1"/>
</dbReference>